<keyword evidence="2" id="KW-1185">Reference proteome</keyword>
<sequence length="88" mass="9617">MTKYTPVTEVSAVECVTPPCISAPIQEVQKSPVEILVVNLVPQANQTQPTPPVTLQPVNHPSQHHQAVHPPMSWSNRVSISPTYSKVN</sequence>
<comment type="caution">
    <text evidence="1">The sequence shown here is derived from an EMBL/GenBank/DDBJ whole genome shotgun (WGS) entry which is preliminary data.</text>
</comment>
<name>A0ACC2RD78_9FUNG</name>
<accession>A0ACC2RD78</accession>
<organism evidence="1 2">
    <name type="scientific">Entomophthora muscae</name>
    <dbReference type="NCBI Taxonomy" id="34485"/>
    <lineage>
        <taxon>Eukaryota</taxon>
        <taxon>Fungi</taxon>
        <taxon>Fungi incertae sedis</taxon>
        <taxon>Zoopagomycota</taxon>
        <taxon>Entomophthoromycotina</taxon>
        <taxon>Entomophthoromycetes</taxon>
        <taxon>Entomophthorales</taxon>
        <taxon>Entomophthoraceae</taxon>
        <taxon>Entomophthora</taxon>
    </lineage>
</organism>
<protein>
    <submittedName>
        <fullName evidence="1">Uncharacterized protein</fullName>
    </submittedName>
</protein>
<proteinExistence type="predicted"/>
<evidence type="ECO:0000313" key="1">
    <source>
        <dbReference type="EMBL" id="KAJ9048019.1"/>
    </source>
</evidence>
<reference evidence="1" key="1">
    <citation type="submission" date="2022-04" db="EMBL/GenBank/DDBJ databases">
        <title>Genome of the entomopathogenic fungus Entomophthora muscae.</title>
        <authorList>
            <person name="Elya C."/>
            <person name="Lovett B.R."/>
            <person name="Lee E."/>
            <person name="Macias A.M."/>
            <person name="Hajek A.E."/>
            <person name="De Bivort B.L."/>
            <person name="Kasson M.T."/>
            <person name="De Fine Licht H.H."/>
            <person name="Stajich J.E."/>
        </authorList>
    </citation>
    <scope>NUCLEOTIDE SEQUENCE</scope>
    <source>
        <strain evidence="1">Berkeley</strain>
    </source>
</reference>
<evidence type="ECO:0000313" key="2">
    <source>
        <dbReference type="Proteomes" id="UP001165960"/>
    </source>
</evidence>
<dbReference type="EMBL" id="QTSX02007694">
    <property type="protein sequence ID" value="KAJ9048019.1"/>
    <property type="molecule type" value="Genomic_DNA"/>
</dbReference>
<dbReference type="Proteomes" id="UP001165960">
    <property type="component" value="Unassembled WGS sequence"/>
</dbReference>
<gene>
    <name evidence="1" type="ORF">DSO57_1039145</name>
</gene>